<evidence type="ECO:0000313" key="7">
    <source>
        <dbReference type="EMBL" id="KAJ7678688.1"/>
    </source>
</evidence>
<dbReference type="PANTHER" id="PTHR46015:SF1">
    <property type="entry name" value="HOMOCYSTEINE S-METHYLTRANSFERASE-LIKE ISOFORM 1"/>
    <property type="match status" value="1"/>
</dbReference>
<organism evidence="7 8">
    <name type="scientific">Mycena rosella</name>
    <name type="common">Pink bonnet</name>
    <name type="synonym">Agaricus rosellus</name>
    <dbReference type="NCBI Taxonomy" id="1033263"/>
    <lineage>
        <taxon>Eukaryota</taxon>
        <taxon>Fungi</taxon>
        <taxon>Dikarya</taxon>
        <taxon>Basidiomycota</taxon>
        <taxon>Agaricomycotina</taxon>
        <taxon>Agaricomycetes</taxon>
        <taxon>Agaricomycetidae</taxon>
        <taxon>Agaricales</taxon>
        <taxon>Marasmiineae</taxon>
        <taxon>Mycenaceae</taxon>
        <taxon>Mycena</taxon>
    </lineage>
</organism>
<dbReference type="PROSITE" id="PS50970">
    <property type="entry name" value="HCY"/>
    <property type="match status" value="1"/>
</dbReference>
<keyword evidence="1 5" id="KW-0489">Methyltransferase</keyword>
<dbReference type="InterPro" id="IPR051486">
    <property type="entry name" value="Hcy_S-methyltransferase"/>
</dbReference>
<comment type="cofactor">
    <cofactor evidence="5">
        <name>Zn(2+)</name>
        <dbReference type="ChEBI" id="CHEBI:29105"/>
    </cofactor>
</comment>
<name>A0AAD7D4K2_MYCRO</name>
<evidence type="ECO:0000256" key="1">
    <source>
        <dbReference type="ARBA" id="ARBA00022603"/>
    </source>
</evidence>
<dbReference type="GO" id="GO:0009086">
    <property type="term" value="P:methionine biosynthetic process"/>
    <property type="evidence" value="ECO:0007669"/>
    <property type="project" value="TreeGrafter"/>
</dbReference>
<keyword evidence="4 5" id="KW-0862">Zinc</keyword>
<keyword evidence="2 5" id="KW-0808">Transferase</keyword>
<feature type="domain" description="Hcy-binding" evidence="6">
    <location>
        <begin position="10"/>
        <end position="393"/>
    </location>
</feature>
<protein>
    <submittedName>
        <fullName evidence="7">Homocysteine S-methyltransferase</fullName>
    </submittedName>
</protein>
<dbReference type="Gene3D" id="3.20.20.330">
    <property type="entry name" value="Homocysteine-binding-like domain"/>
    <property type="match status" value="1"/>
</dbReference>
<keyword evidence="3 5" id="KW-0479">Metal-binding</keyword>
<sequence length="395" mass="42415">MSSATLPLYPSCVDHSSKETLVILDGGLGTTLEQTFGLDISNTALWSAKAAIEHPEVIVAAHLAFLRAGARIILTSTYQCALSTFQTAGYADADAYAIMAACVRLAAEARLRFRDEQSRPDAPGPDNPAAKIVLSLGPFGAGLVPAQEFDGFYPPPFGPRGYTPGGSNCNAFGGDAAGQAAEEAATAALARFHFERLCVFADDEATWAGLDFIAFETVPLVREIRAIRRAMAALEARRGVGRKPWWISFVFPEGQFPESVGDGERAKIPVRSVVAAALQTDGRLEHLPCPSALGINCTAMDAIPRVLAEMEAAVLEFRAPEQDRPWLVIYPNGGDVYDPVSQTWVVQDKRSVWAEQLTELVAETQSRGVWAGVVAGGCCRTGPEDIALLSKLHRR</sequence>
<evidence type="ECO:0000313" key="8">
    <source>
        <dbReference type="Proteomes" id="UP001221757"/>
    </source>
</evidence>
<accession>A0AAD7D4K2</accession>
<evidence type="ECO:0000256" key="2">
    <source>
        <dbReference type="ARBA" id="ARBA00022679"/>
    </source>
</evidence>
<dbReference type="AlphaFoldDB" id="A0AAD7D4K2"/>
<feature type="binding site" evidence="5">
    <location>
        <position position="297"/>
    </location>
    <ligand>
        <name>Zn(2+)</name>
        <dbReference type="ChEBI" id="CHEBI:29105"/>
    </ligand>
</feature>
<reference evidence="7" key="1">
    <citation type="submission" date="2023-03" db="EMBL/GenBank/DDBJ databases">
        <title>Massive genome expansion in bonnet fungi (Mycena s.s.) driven by repeated elements and novel gene families across ecological guilds.</title>
        <authorList>
            <consortium name="Lawrence Berkeley National Laboratory"/>
            <person name="Harder C.B."/>
            <person name="Miyauchi S."/>
            <person name="Viragh M."/>
            <person name="Kuo A."/>
            <person name="Thoen E."/>
            <person name="Andreopoulos B."/>
            <person name="Lu D."/>
            <person name="Skrede I."/>
            <person name="Drula E."/>
            <person name="Henrissat B."/>
            <person name="Morin E."/>
            <person name="Kohler A."/>
            <person name="Barry K."/>
            <person name="LaButti K."/>
            <person name="Morin E."/>
            <person name="Salamov A."/>
            <person name="Lipzen A."/>
            <person name="Mereny Z."/>
            <person name="Hegedus B."/>
            <person name="Baldrian P."/>
            <person name="Stursova M."/>
            <person name="Weitz H."/>
            <person name="Taylor A."/>
            <person name="Grigoriev I.V."/>
            <person name="Nagy L.G."/>
            <person name="Martin F."/>
            <person name="Kauserud H."/>
        </authorList>
    </citation>
    <scope>NUCLEOTIDE SEQUENCE</scope>
    <source>
        <strain evidence="7">CBHHK067</strain>
    </source>
</reference>
<dbReference type="InterPro" id="IPR003726">
    <property type="entry name" value="HCY_dom"/>
</dbReference>
<keyword evidence="8" id="KW-1185">Reference proteome</keyword>
<proteinExistence type="predicted"/>
<feature type="binding site" evidence="5">
    <location>
        <position position="379"/>
    </location>
    <ligand>
        <name>Zn(2+)</name>
        <dbReference type="ChEBI" id="CHEBI:29105"/>
    </ligand>
</feature>
<dbReference type="InterPro" id="IPR036589">
    <property type="entry name" value="HCY_dom_sf"/>
</dbReference>
<dbReference type="Pfam" id="PF02574">
    <property type="entry name" value="S-methyl_trans"/>
    <property type="match status" value="1"/>
</dbReference>
<feature type="binding site" evidence="5">
    <location>
        <position position="378"/>
    </location>
    <ligand>
        <name>Zn(2+)</name>
        <dbReference type="ChEBI" id="CHEBI:29105"/>
    </ligand>
</feature>
<gene>
    <name evidence="7" type="ORF">B0H17DRAFT_1078067</name>
</gene>
<dbReference type="GO" id="GO:0032259">
    <property type="term" value="P:methylation"/>
    <property type="evidence" value="ECO:0007669"/>
    <property type="project" value="UniProtKB-KW"/>
</dbReference>
<dbReference type="EMBL" id="JARKIE010000132">
    <property type="protein sequence ID" value="KAJ7678688.1"/>
    <property type="molecule type" value="Genomic_DNA"/>
</dbReference>
<dbReference type="GO" id="GO:0008898">
    <property type="term" value="F:S-adenosylmethionine-homocysteine S-methyltransferase activity"/>
    <property type="evidence" value="ECO:0007669"/>
    <property type="project" value="TreeGrafter"/>
</dbReference>
<comment type="caution">
    <text evidence="7">The sequence shown here is derived from an EMBL/GenBank/DDBJ whole genome shotgun (WGS) entry which is preliminary data.</text>
</comment>
<dbReference type="SUPFAM" id="SSF82282">
    <property type="entry name" value="Homocysteine S-methyltransferase"/>
    <property type="match status" value="1"/>
</dbReference>
<evidence type="ECO:0000256" key="5">
    <source>
        <dbReference type="PROSITE-ProRule" id="PRU00333"/>
    </source>
</evidence>
<dbReference type="Proteomes" id="UP001221757">
    <property type="component" value="Unassembled WGS sequence"/>
</dbReference>
<dbReference type="GO" id="GO:0046872">
    <property type="term" value="F:metal ion binding"/>
    <property type="evidence" value="ECO:0007669"/>
    <property type="project" value="UniProtKB-KW"/>
</dbReference>
<evidence type="ECO:0000256" key="4">
    <source>
        <dbReference type="ARBA" id="ARBA00022833"/>
    </source>
</evidence>
<evidence type="ECO:0000259" key="6">
    <source>
        <dbReference type="PROSITE" id="PS50970"/>
    </source>
</evidence>
<evidence type="ECO:0000256" key="3">
    <source>
        <dbReference type="ARBA" id="ARBA00022723"/>
    </source>
</evidence>
<dbReference type="PANTHER" id="PTHR46015">
    <property type="entry name" value="ZGC:172121"/>
    <property type="match status" value="1"/>
</dbReference>
<dbReference type="GO" id="GO:0033528">
    <property type="term" value="P:S-methylmethionine cycle"/>
    <property type="evidence" value="ECO:0007669"/>
    <property type="project" value="TreeGrafter"/>
</dbReference>